<feature type="region of interest" description="Disordered" evidence="1">
    <location>
        <begin position="656"/>
        <end position="706"/>
    </location>
</feature>
<keyword evidence="3" id="KW-1185">Reference proteome</keyword>
<accession>A0A9P6KI70</accession>
<feature type="region of interest" description="Disordered" evidence="1">
    <location>
        <begin position="90"/>
        <end position="109"/>
    </location>
</feature>
<organism evidence="2 3">
    <name type="scientific">Lunasporangiospora selenospora</name>
    <dbReference type="NCBI Taxonomy" id="979761"/>
    <lineage>
        <taxon>Eukaryota</taxon>
        <taxon>Fungi</taxon>
        <taxon>Fungi incertae sedis</taxon>
        <taxon>Mucoromycota</taxon>
        <taxon>Mortierellomycotina</taxon>
        <taxon>Mortierellomycetes</taxon>
        <taxon>Mortierellales</taxon>
        <taxon>Mortierellaceae</taxon>
        <taxon>Lunasporangiospora</taxon>
    </lineage>
</organism>
<dbReference type="Proteomes" id="UP000780801">
    <property type="component" value="Unassembled WGS sequence"/>
</dbReference>
<name>A0A9P6KI70_9FUNG</name>
<feature type="region of interest" description="Disordered" evidence="1">
    <location>
        <begin position="158"/>
        <end position="185"/>
    </location>
</feature>
<dbReference type="AlphaFoldDB" id="A0A9P6KI70"/>
<evidence type="ECO:0000313" key="2">
    <source>
        <dbReference type="EMBL" id="KAF9585505.1"/>
    </source>
</evidence>
<feature type="compositionally biased region" description="Polar residues" evidence="1">
    <location>
        <begin position="158"/>
        <end position="178"/>
    </location>
</feature>
<protein>
    <submittedName>
        <fullName evidence="2">Uncharacterized protein</fullName>
    </submittedName>
</protein>
<sequence>MRPEWPNSGTIVIPKDPRISQVLVRLNHSGSRATPIHRLENPHPYAQDATYLPGMTNPVNQQHRPIQQHNQPAIFKEGLDEVTVTPADIQSLQGPSNRHPEPKQPSNHAHFVLNVPSQGESLSEMILKVSEPGQTPLMHNPTSTARPVHNTSTLNDEALTSNARNTRNGAPSLPTDTPNPARVKSTATKASLTLSSDSSLSGLSAISNESSFECDEAEHTVTSAENTSFSTNQKAQRRNFGVSPLAILSEPEIEHYEAFMPQTEPHEPSYIFQRPNEVTRSRREAMTQAPLWKTNTKNRSDDVQELAPKSVLSSMGETMSSEVNSMSEPCPRIQPNSSYLGQAIPASTTASTMSVNSRALQDPEEAAIAFTMETNEPSHPPATISIQYLTITPSTSPVTSTPNSSAAKSGSELTSTLDTPASVAYTPTASTFTASTAPFPTPALSTPIPTPVPPPFYGRTPVIAHLQQIGAFDAFPERSYTPASSSTNRASHRHDSKPNFNPPSPLQAYHQRLENDPYISHRMKGSFRVMSPSNTSAPFEFPLSPTATTAAPAPTSFSTSTSPLPLVSLPTPSVQVTEPEDDPLPLAITDNRQETNIPMIVIHPDPDDQKEGESPRVLSNEDIEYLSMMPPPPLRLLEQPWDDSFEDEEYMDDIEEEYSDEDHEHRIVRSRSVYDIEEEDTDREESDDDQTMLVSMEIDDQHRGIE</sequence>
<feature type="compositionally biased region" description="Acidic residues" evidence="1">
    <location>
        <begin position="675"/>
        <end position="690"/>
    </location>
</feature>
<reference evidence="2" key="1">
    <citation type="journal article" date="2020" name="Fungal Divers.">
        <title>Resolving the Mortierellaceae phylogeny through synthesis of multi-gene phylogenetics and phylogenomics.</title>
        <authorList>
            <person name="Vandepol N."/>
            <person name="Liber J."/>
            <person name="Desiro A."/>
            <person name="Na H."/>
            <person name="Kennedy M."/>
            <person name="Barry K."/>
            <person name="Grigoriev I.V."/>
            <person name="Miller A.N."/>
            <person name="O'Donnell K."/>
            <person name="Stajich J.E."/>
            <person name="Bonito G."/>
        </authorList>
    </citation>
    <scope>NUCLEOTIDE SEQUENCE</scope>
    <source>
        <strain evidence="2">KOD1015</strain>
    </source>
</reference>
<dbReference type="EMBL" id="JAABOA010000169">
    <property type="protein sequence ID" value="KAF9585505.1"/>
    <property type="molecule type" value="Genomic_DNA"/>
</dbReference>
<gene>
    <name evidence="2" type="ORF">BGW38_002056</name>
</gene>
<proteinExistence type="predicted"/>
<evidence type="ECO:0000256" key="1">
    <source>
        <dbReference type="SAM" id="MobiDB-lite"/>
    </source>
</evidence>
<evidence type="ECO:0000313" key="3">
    <source>
        <dbReference type="Proteomes" id="UP000780801"/>
    </source>
</evidence>
<comment type="caution">
    <text evidence="2">The sequence shown here is derived from an EMBL/GenBank/DDBJ whole genome shotgun (WGS) entry which is preliminary data.</text>
</comment>
<feature type="region of interest" description="Disordered" evidence="1">
    <location>
        <begin position="477"/>
        <end position="508"/>
    </location>
</feature>